<feature type="compositionally biased region" description="Low complexity" evidence="1">
    <location>
        <begin position="83"/>
        <end position="93"/>
    </location>
</feature>
<dbReference type="EMBL" id="MH727560">
    <property type="protein sequence ID" value="AYB70521.1"/>
    <property type="molecule type" value="Genomic_DNA"/>
</dbReference>
<evidence type="ECO:0000256" key="1">
    <source>
        <dbReference type="SAM" id="MobiDB-lite"/>
    </source>
</evidence>
<organism evidence="2 3">
    <name type="scientific">Corynebacterium phage SamW</name>
    <dbReference type="NCBI Taxonomy" id="2301601"/>
    <lineage>
        <taxon>Viruses</taxon>
        <taxon>Duplodnaviria</taxon>
        <taxon>Heunggongvirae</taxon>
        <taxon>Uroviricota</taxon>
        <taxon>Caudoviricetes</taxon>
        <taxon>Samwavirus</taxon>
        <taxon>Samwavirus samW</taxon>
    </lineage>
</organism>
<gene>
    <name evidence="2" type="primary">39</name>
    <name evidence="2" type="ORF">SAMW_39</name>
</gene>
<accession>A0A385UFY4</accession>
<protein>
    <submittedName>
        <fullName evidence="2">Uncharacterized protein</fullName>
    </submittedName>
</protein>
<name>A0A385UFY4_9CAUD</name>
<evidence type="ECO:0000313" key="2">
    <source>
        <dbReference type="EMBL" id="AYB70521.1"/>
    </source>
</evidence>
<keyword evidence="3" id="KW-1185">Reference proteome</keyword>
<feature type="region of interest" description="Disordered" evidence="1">
    <location>
        <begin position="51"/>
        <end position="119"/>
    </location>
</feature>
<reference evidence="2 3" key="1">
    <citation type="submission" date="2018-08" db="EMBL/GenBank/DDBJ databases">
        <authorList>
            <person name="Pathak A."/>
            <person name="Staton O.A."/>
            <person name="Aldaher A.R."/>
            <person name="Baird K.M."/>
            <person name="Borah A."/>
            <person name="Haggard G.E."/>
            <person name="Meesala S."/>
            <person name="Nealy S.L."/>
            <person name="Ramdas R."/>
            <person name="Rocha M."/>
            <person name="Sristi D."/>
            <person name="Thukral S."/>
            <person name="Walls C.E."/>
            <person name="Waqas M."/>
            <person name="Williams M.R."/>
            <person name="Winters A.K."/>
            <person name="Sahawneh K.J."/>
            <person name="Monti D.L."/>
            <person name="Garlena R.A."/>
            <person name="Russell D.A."/>
            <person name="Pope W.H."/>
            <person name="Jacobs-Sera D."/>
            <person name="Hatfull G.F."/>
        </authorList>
    </citation>
    <scope>NUCLEOTIDE SEQUENCE [LARGE SCALE GENOMIC DNA]</scope>
</reference>
<feature type="compositionally biased region" description="Low complexity" evidence="1">
    <location>
        <begin position="104"/>
        <end position="116"/>
    </location>
</feature>
<evidence type="ECO:0000313" key="3">
    <source>
        <dbReference type="Proteomes" id="UP000280497"/>
    </source>
</evidence>
<proteinExistence type="predicted"/>
<feature type="compositionally biased region" description="Basic and acidic residues" evidence="1">
    <location>
        <begin position="64"/>
        <end position="78"/>
    </location>
</feature>
<dbReference type="RefSeq" id="YP_009812748.1">
    <property type="nucleotide sequence ID" value="NC_048069.1"/>
</dbReference>
<dbReference type="Proteomes" id="UP000280497">
    <property type="component" value="Segment"/>
</dbReference>
<sequence length="170" mass="18211">MTPIDRIAQLRDAFTTTLQGLSQAREAIHQMEAELLDWAEEAGDLHAYQQADEPIDLLPTATMERQKPDDIDPRKPAADVETETAAPTESTPDPVEPTPEPTEAEPTTDQATEPEPVSLEQVRAKLAALSAAGHTAQVQQLIQGRGVAKLSDIAPEDYPGLLADADGIAA</sequence>
<dbReference type="KEGG" id="vg:55003818"/>
<dbReference type="GeneID" id="55003818"/>